<dbReference type="InterPro" id="IPR000683">
    <property type="entry name" value="Gfo/Idh/MocA-like_OxRdtase_N"/>
</dbReference>
<dbReference type="Gene3D" id="3.40.50.720">
    <property type="entry name" value="NAD(P)-binding Rossmann-like Domain"/>
    <property type="match status" value="1"/>
</dbReference>
<proteinExistence type="predicted"/>
<evidence type="ECO:0000259" key="2">
    <source>
        <dbReference type="Pfam" id="PF22725"/>
    </source>
</evidence>
<feature type="domain" description="Gfo/Idh/MocA-like oxidoreductase N-terminal" evidence="1">
    <location>
        <begin position="2"/>
        <end position="116"/>
    </location>
</feature>
<dbReference type="SUPFAM" id="SSF51735">
    <property type="entry name" value="NAD(P)-binding Rossmann-fold domains"/>
    <property type="match status" value="1"/>
</dbReference>
<evidence type="ECO:0000313" key="4">
    <source>
        <dbReference type="Proteomes" id="UP000194137"/>
    </source>
</evidence>
<gene>
    <name evidence="3" type="ORF">CAK95_17665</name>
</gene>
<evidence type="ECO:0000259" key="1">
    <source>
        <dbReference type="Pfam" id="PF01408"/>
    </source>
</evidence>
<dbReference type="PANTHER" id="PTHR43377:SF1">
    <property type="entry name" value="BILIVERDIN REDUCTASE A"/>
    <property type="match status" value="1"/>
</dbReference>
<accession>A0A1W6ZTT1</accession>
<dbReference type="InterPro" id="IPR055170">
    <property type="entry name" value="GFO_IDH_MocA-like_dom"/>
</dbReference>
<organism evidence="3 4">
    <name type="scientific">Pseudorhodoplanes sinuspersici</name>
    <dbReference type="NCBI Taxonomy" id="1235591"/>
    <lineage>
        <taxon>Bacteria</taxon>
        <taxon>Pseudomonadati</taxon>
        <taxon>Pseudomonadota</taxon>
        <taxon>Alphaproteobacteria</taxon>
        <taxon>Hyphomicrobiales</taxon>
        <taxon>Pseudorhodoplanes</taxon>
    </lineage>
</organism>
<dbReference type="SUPFAM" id="SSF55347">
    <property type="entry name" value="Glyceraldehyde-3-phosphate dehydrogenase-like, C-terminal domain"/>
    <property type="match status" value="1"/>
</dbReference>
<dbReference type="STRING" id="1235591.CAK95_17665"/>
<dbReference type="InterPro" id="IPR051450">
    <property type="entry name" value="Gfo/Idh/MocA_Oxidoreductases"/>
</dbReference>
<dbReference type="Pfam" id="PF01408">
    <property type="entry name" value="GFO_IDH_MocA"/>
    <property type="match status" value="1"/>
</dbReference>
<dbReference type="GO" id="GO:0000166">
    <property type="term" value="F:nucleotide binding"/>
    <property type="evidence" value="ECO:0007669"/>
    <property type="project" value="InterPro"/>
</dbReference>
<name>A0A1W6ZTT1_9HYPH</name>
<reference evidence="3 4" key="1">
    <citation type="submission" date="2017-05" db="EMBL/GenBank/DDBJ databases">
        <title>Full genome sequence of Pseudorhodoplanes sinuspersici.</title>
        <authorList>
            <person name="Dastgheib S.M.M."/>
            <person name="Shavandi M."/>
            <person name="Tirandaz H."/>
        </authorList>
    </citation>
    <scope>NUCLEOTIDE SEQUENCE [LARGE SCALE GENOMIC DNA]</scope>
    <source>
        <strain evidence="3 4">RIPI110</strain>
    </source>
</reference>
<dbReference type="KEGG" id="psin:CAK95_17665"/>
<dbReference type="Gene3D" id="3.30.360.10">
    <property type="entry name" value="Dihydrodipicolinate Reductase, domain 2"/>
    <property type="match status" value="1"/>
</dbReference>
<dbReference type="Proteomes" id="UP000194137">
    <property type="component" value="Chromosome"/>
</dbReference>
<feature type="domain" description="GFO/IDH/MocA-like oxidoreductase" evidence="2">
    <location>
        <begin position="125"/>
        <end position="248"/>
    </location>
</feature>
<dbReference type="EMBL" id="CP021112">
    <property type="protein sequence ID" value="ARQ00706.1"/>
    <property type="molecule type" value="Genomic_DNA"/>
</dbReference>
<dbReference type="Pfam" id="PF22725">
    <property type="entry name" value="GFO_IDH_MocA_C3"/>
    <property type="match status" value="1"/>
</dbReference>
<dbReference type="InterPro" id="IPR036291">
    <property type="entry name" value="NAD(P)-bd_dom_sf"/>
</dbReference>
<evidence type="ECO:0000313" key="3">
    <source>
        <dbReference type="EMBL" id="ARQ00706.1"/>
    </source>
</evidence>
<dbReference type="PANTHER" id="PTHR43377">
    <property type="entry name" value="BILIVERDIN REDUCTASE A"/>
    <property type="match status" value="1"/>
</dbReference>
<keyword evidence="4" id="KW-1185">Reference proteome</keyword>
<protein>
    <submittedName>
        <fullName evidence="3">Dehydrogenase</fullName>
    </submittedName>
</protein>
<dbReference type="AlphaFoldDB" id="A0A1W6ZTT1"/>
<sequence length="331" mass="36149">MLIVGSGSVGKRHARNLASLGCRISCVDPRAERREELAAETPVVGSHPTIEAALAAGGLDGVVIGSPTAFHPAQTIAALDAGLPVLLEKPVAKTAAEARTIYDAQKRTGVPVLLGYTWRWWPPLLQVRSRLNEGTIGKLRHVQFHMSAHLADWHPWEPYQEFFMASAAQGGGALLDESHWIDLMTWFFGTPAELSGRVEKISDLDIETDDNVDALAMYPDGLRVSLHLDLYGRPHEKYIRFIGEGGSLFWSADPNRITIGKQSGQVWEEETFTCERNDMFVAVAREFLDVVAGRSKPSCTLADGIKVMDLIEAIRTSSAEGCTVQTGKADA</sequence>